<dbReference type="Pfam" id="PF14671">
    <property type="entry name" value="DSPn"/>
    <property type="match status" value="1"/>
</dbReference>
<dbReference type="PROSITE" id="PS50054">
    <property type="entry name" value="TYR_PHOSPHATASE_DUAL"/>
    <property type="match status" value="1"/>
</dbReference>
<keyword evidence="6" id="KW-0131">Cell cycle</keyword>
<dbReference type="PROSITE" id="PS50056">
    <property type="entry name" value="TYR_PHOSPHATASE_2"/>
    <property type="match status" value="1"/>
</dbReference>
<gene>
    <name evidence="10" type="primary">LOC115882143</name>
</gene>
<dbReference type="CDD" id="cd17657">
    <property type="entry name" value="CDC14_N"/>
    <property type="match status" value="1"/>
</dbReference>
<dbReference type="Proteomes" id="UP000504635">
    <property type="component" value="Unplaced"/>
</dbReference>
<dbReference type="CDD" id="cd14499">
    <property type="entry name" value="CDC14_C"/>
    <property type="match status" value="1"/>
</dbReference>
<protein>
    <recommendedName>
        <fullName evidence="2">protein-tyrosine-phosphatase</fullName>
        <ecNumber evidence="2">3.1.3.48</ecNumber>
    </recommendedName>
</protein>
<dbReference type="SMART" id="SM00195">
    <property type="entry name" value="DSPc"/>
    <property type="match status" value="1"/>
</dbReference>
<reference evidence="10" key="1">
    <citation type="submission" date="2025-08" db="UniProtKB">
        <authorList>
            <consortium name="RefSeq"/>
        </authorList>
    </citation>
    <scope>IDENTIFICATION</scope>
    <source>
        <tissue evidence="10">Gonads</tissue>
    </source>
</reference>
<evidence type="ECO:0000256" key="2">
    <source>
        <dbReference type="ARBA" id="ARBA00013064"/>
    </source>
</evidence>
<evidence type="ECO:0000256" key="4">
    <source>
        <dbReference type="ARBA" id="ARBA00022801"/>
    </source>
</evidence>
<evidence type="ECO:0000313" key="9">
    <source>
        <dbReference type="Proteomes" id="UP000504635"/>
    </source>
</evidence>
<evidence type="ECO:0000256" key="3">
    <source>
        <dbReference type="ARBA" id="ARBA00022618"/>
    </source>
</evidence>
<dbReference type="FunFam" id="3.90.190.10:FF:000006">
    <property type="entry name" value="Dual specificity protein phosphatase CDC14B"/>
    <property type="match status" value="1"/>
</dbReference>
<dbReference type="EC" id="3.1.3.48" evidence="2"/>
<dbReference type="Pfam" id="PF00782">
    <property type="entry name" value="DSPc"/>
    <property type="match status" value="1"/>
</dbReference>
<dbReference type="PROSITE" id="PS00383">
    <property type="entry name" value="TYR_PHOSPHATASE_1"/>
    <property type="match status" value="1"/>
</dbReference>
<dbReference type="AlphaFoldDB" id="A0A6J2XWI4"/>
<evidence type="ECO:0000259" key="8">
    <source>
        <dbReference type="PROSITE" id="PS50056"/>
    </source>
</evidence>
<dbReference type="InterPro" id="IPR020422">
    <property type="entry name" value="TYR_PHOSPHATASE_DUAL_dom"/>
</dbReference>
<dbReference type="Gene3D" id="3.90.190.10">
    <property type="entry name" value="Protein tyrosine phosphatase superfamily"/>
    <property type="match status" value="2"/>
</dbReference>
<dbReference type="PANTHER" id="PTHR23339">
    <property type="entry name" value="TYROSINE SPECIFIC PROTEIN PHOSPHATASE AND DUAL SPECIFICITY PROTEIN PHOSPHATASE"/>
    <property type="match status" value="1"/>
</dbReference>
<dbReference type="InterPro" id="IPR029260">
    <property type="entry name" value="DSPn"/>
</dbReference>
<dbReference type="KEGG" id="soy:115882143"/>
<dbReference type="InterPro" id="IPR050561">
    <property type="entry name" value="PTP"/>
</dbReference>
<dbReference type="RefSeq" id="XP_030755868.1">
    <property type="nucleotide sequence ID" value="XM_030900008.1"/>
</dbReference>
<organism evidence="9 10">
    <name type="scientific">Sitophilus oryzae</name>
    <name type="common">Rice weevil</name>
    <name type="synonym">Curculio oryzae</name>
    <dbReference type="NCBI Taxonomy" id="7048"/>
    <lineage>
        <taxon>Eukaryota</taxon>
        <taxon>Metazoa</taxon>
        <taxon>Ecdysozoa</taxon>
        <taxon>Arthropoda</taxon>
        <taxon>Hexapoda</taxon>
        <taxon>Insecta</taxon>
        <taxon>Pterygota</taxon>
        <taxon>Neoptera</taxon>
        <taxon>Endopterygota</taxon>
        <taxon>Coleoptera</taxon>
        <taxon>Polyphaga</taxon>
        <taxon>Cucujiformia</taxon>
        <taxon>Curculionidae</taxon>
        <taxon>Dryophthorinae</taxon>
        <taxon>Sitophilus</taxon>
    </lineage>
</organism>
<evidence type="ECO:0000256" key="5">
    <source>
        <dbReference type="ARBA" id="ARBA00022912"/>
    </source>
</evidence>
<evidence type="ECO:0000259" key="7">
    <source>
        <dbReference type="PROSITE" id="PS50054"/>
    </source>
</evidence>
<dbReference type="OrthoDB" id="266663at2759"/>
<name>A0A6J2XWI4_SITOR</name>
<comment type="similarity">
    <text evidence="1">Belongs to the protein-tyrosine phosphatase family. Non-receptor class CDC14 subfamily.</text>
</comment>
<accession>A0A6J2XWI4</accession>
<dbReference type="GeneID" id="115882143"/>
<evidence type="ECO:0000313" key="10">
    <source>
        <dbReference type="RefSeq" id="XP_030755868.1"/>
    </source>
</evidence>
<dbReference type="SUPFAM" id="SSF52799">
    <property type="entry name" value="(Phosphotyrosine protein) phosphatases II"/>
    <property type="match status" value="2"/>
</dbReference>
<keyword evidence="5" id="KW-0904">Protein phosphatase</keyword>
<dbReference type="InterPro" id="IPR016130">
    <property type="entry name" value="Tyr_Pase_AS"/>
</dbReference>
<dbReference type="InterPro" id="IPR000340">
    <property type="entry name" value="Dual-sp_phosphatase_cat-dom"/>
</dbReference>
<keyword evidence="4" id="KW-0378">Hydrolase</keyword>
<proteinExistence type="inferred from homology"/>
<sequence>MFKTSPLKRKRQSLLNMETFDNVLLNASEFIKGRLFFVSVNTNIKPKSTLSVHYFSIDNELCYESFYLDFGPLNLAMLYHYCVKLRRKLNNPAFLNKKIVHCTGSDVHKRVNAAYLIGAYSIIYLNYDPEKAYEVLNHDSTRDYMEFRDASKTEALYTLSLLECLRAIKKALTYGFFNFENFDFLEYEHYERVENGDFNWIVPNKFIAFCGPQNRSRISNFGYPVHSPETYFAYFRRHKVRTVIRLNKKAYDANKFIQAGFDHRDLYFVDGGIPNDRILHQFLYVCENSIGAIAVHCKAGLGRTGSLIACYIMKHWKFTAEEAIAWIRICRPGSIIGHQQVWLQEKQKQMWEAGELYRKVNYMSEPEKCPVGIYCLSELKRKKSQDNVTGIVRKVDCMEINDPTDHPEFEETKETQGDKLNEIKAQRSRLKLNRPVLPDREKMRRVHVTTTTTTTNNQTVLKGGKMVNAATRITGSSSSRVVTKRIEVKDTPVRKFTTTRKLTAPIISTNLQLNDKRPTKIININRYNGFLKNGYSLKIDDKQNVKRVKRALILEKDKLTSPRSVKVFRRSDVLALSFKETTACDTTPANNCLSSAKINKTI</sequence>
<dbReference type="GO" id="GO:0051301">
    <property type="term" value="P:cell division"/>
    <property type="evidence" value="ECO:0007669"/>
    <property type="project" value="UniProtKB-KW"/>
</dbReference>
<dbReference type="InterPro" id="IPR044506">
    <property type="entry name" value="CDC14_C"/>
</dbReference>
<dbReference type="InterPro" id="IPR029021">
    <property type="entry name" value="Prot-tyrosine_phosphatase-like"/>
</dbReference>
<dbReference type="InterPro" id="IPR000387">
    <property type="entry name" value="Tyr_Pase_dom"/>
</dbReference>
<evidence type="ECO:0000256" key="6">
    <source>
        <dbReference type="ARBA" id="ARBA00023306"/>
    </source>
</evidence>
<keyword evidence="3" id="KW-0132">Cell division</keyword>
<evidence type="ECO:0000256" key="1">
    <source>
        <dbReference type="ARBA" id="ARBA00007315"/>
    </source>
</evidence>
<feature type="domain" description="Tyrosine specific protein phosphatases" evidence="8">
    <location>
        <begin position="280"/>
        <end position="342"/>
    </location>
</feature>
<dbReference type="GO" id="GO:0004725">
    <property type="term" value="F:protein tyrosine phosphatase activity"/>
    <property type="evidence" value="ECO:0007669"/>
    <property type="project" value="UniProtKB-EC"/>
</dbReference>
<feature type="domain" description="Tyrosine-protein phosphatase" evidence="7">
    <location>
        <begin position="197"/>
        <end position="356"/>
    </location>
</feature>
<dbReference type="InParanoid" id="A0A6J2XWI4"/>
<keyword evidence="9" id="KW-1185">Reference proteome</keyword>